<keyword evidence="1" id="KW-0479">Metal-binding</keyword>
<evidence type="ECO:0000259" key="5">
    <source>
        <dbReference type="PROSITE" id="PS50994"/>
    </source>
</evidence>
<feature type="domain" description="CCHC-type" evidence="4">
    <location>
        <begin position="298"/>
        <end position="311"/>
    </location>
</feature>
<proteinExistence type="predicted"/>
<dbReference type="Gene3D" id="4.10.60.10">
    <property type="entry name" value="Zinc finger, CCHC-type"/>
    <property type="match status" value="1"/>
</dbReference>
<feature type="coiled-coil region" evidence="2">
    <location>
        <begin position="761"/>
        <end position="788"/>
    </location>
</feature>
<dbReference type="SUPFAM" id="SSF53098">
    <property type="entry name" value="Ribonuclease H-like"/>
    <property type="match status" value="1"/>
</dbReference>
<gene>
    <name evidence="6" type="ORF">Tci_010373</name>
</gene>
<feature type="region of interest" description="Disordered" evidence="3">
    <location>
        <begin position="1301"/>
        <end position="1324"/>
    </location>
</feature>
<dbReference type="GO" id="GO:0008270">
    <property type="term" value="F:zinc ion binding"/>
    <property type="evidence" value="ECO:0007669"/>
    <property type="project" value="UniProtKB-KW"/>
</dbReference>
<dbReference type="SUPFAM" id="SSF57756">
    <property type="entry name" value="Retrovirus zinc finger-like domains"/>
    <property type="match status" value="1"/>
</dbReference>
<dbReference type="Pfam" id="PF14223">
    <property type="entry name" value="Retrotran_gag_2"/>
    <property type="match status" value="1"/>
</dbReference>
<protein>
    <submittedName>
        <fullName evidence="6">Retrovirus-related Pol polyprotein from transposon TNT 1-94</fullName>
    </submittedName>
</protein>
<dbReference type="InterPro" id="IPR036875">
    <property type="entry name" value="Znf_CCHC_sf"/>
</dbReference>
<evidence type="ECO:0000256" key="1">
    <source>
        <dbReference type="PROSITE-ProRule" id="PRU00047"/>
    </source>
</evidence>
<feature type="domain" description="Integrase catalytic" evidence="5">
    <location>
        <begin position="1150"/>
        <end position="1333"/>
    </location>
</feature>
<accession>A0A6L2JRE3</accession>
<sequence length="1506" mass="172277">MHKAFLLPVIEFPLAKEVPTASEESCHCQKKREATAMKIALLPKSRRNCQSKSDDSYTKSPLVIVEEMDQQNPTLAKIPILDTEIFEKWQFKIQQYLQHEHYALWEVIEFGDSYEVPASTASTTTTNTSSDATGKKKGRTVTLTAEDMQKRKNDVKARTTLLLGNEATKKTKKNLLKQQYGNFKEKDSETLEQTFNRLQVIVHQLQFMDMEIEQDDLNQKFLTSLAPEWLMHTIVWRNRSDLDTMSLDDLGNEDVNTASVSTTSTNVPTASANIRMARKKISIQGIDMAGFDKSKVECFNCHNMGHFARECWAPRSQDRGRRDNYRQGSKVEEQAPKALMAIDRVGWDWIYMVNDEENHALVADKKAPIEFALMANTSAESKELELIKKEKESLDGKLAGFQTASKDLDSLLESQRLDKNKEGLGYSAVPPPPAQIYSSPKKDLSYLEASPSTILPKSFIKFVKENDSPTKSKIDKAEKAKKYPVKYAEQYKKPTQKPNVRGNQRNWNNLKSHQLGNISYLSDFEPFDGGYVSFGQGGCKITGKGTIKISKLEFENVYFVKDLKTPRQHNMYSTGLNNIVSHKDLTCLVAKASTDECMLWHKRLVVHYQSYQTHVIHQPSPASFQRMNSRVVVPSCLPSYDLIASLNKEMAFSSTTFTSRYTLTNNKLRNSSNLRNQATIQYERVTVQTIQGRQTQGPRNSAWFKEKAMLVEDLESGVVLDEEQMAFLVDNKDIVTTAPSTSDVLMVKFYAYDSDILSEVNKVNKTLNESLTAELERYKEQNKIFEERHKLDSNDREKYIDSQLREVIVDRNAKVTNLQNRIHSLKLQLSATRENHKTLSTTVDVLKKESKAKEDKYLEEIIELEKKKNALDNVVYKIGNIRIGESRLKMHAKQNDPIAIDKKVNIVTNDYATLNKLSENFVKNFVPQKQLSAKQAFWLPISKPVSKTPPVPPNPVLKEIPRELPTIMFEINDLKAQLEAQNNSISKLKDHIATIRGKSMSEGDKFENISKVIAPEMYKLHLEPLSPKLLKNRESHVDYLKHIKKNADTLHEIDEQARALRPLDSDLDSVWQGTNLYTLSLEDMMQSTLICLLSKASKTKSWLWHRRLSYLNFGYINELSNQGLVRGLPKLKYQKYHLCSACSLGKRKKHTYKPKSKISIQEKLYLVHLDLYGPMTIETINGKKYVLVIGYDYSHFTWVKFLRSKDETLYFLNKFLKMIQVRLNLTVCTIRTYNRTEFVNQTLKAYYEDVRISHQTLVPCTPQQNNVIERQNCTLVEAARTMMFNLPKSLVSLVPVAAAPRPADPTGTSSSTSIDQDVPSVSTSPTHKIKSLVIHYGVEERLNEHEPAHFDNDPFLDIHTSELSSQESSSNVQLANPPFEHIVAKIPVLDTGKFEQWQFQIQQYLQHEHYALWEVIEFDDSYVVPVNTTNTTGGDKSGRTLTLTAKDMHKKKNDVKERTTLLISLPDEHQLRFSKYKTTRELWAAILKTFGGNEAAKKTKKNLLKQ</sequence>
<dbReference type="InterPro" id="IPR025724">
    <property type="entry name" value="GAG-pre-integrase_dom"/>
</dbReference>
<dbReference type="InterPro" id="IPR039537">
    <property type="entry name" value="Retrotran_Ty1/copia-like"/>
</dbReference>
<dbReference type="PANTHER" id="PTHR42648">
    <property type="entry name" value="TRANSPOSASE, PUTATIVE-RELATED"/>
    <property type="match status" value="1"/>
</dbReference>
<feature type="compositionally biased region" description="Low complexity" evidence="3">
    <location>
        <begin position="119"/>
        <end position="132"/>
    </location>
</feature>
<dbReference type="EMBL" id="BKCJ010001047">
    <property type="protein sequence ID" value="GEU38395.1"/>
    <property type="molecule type" value="Genomic_DNA"/>
</dbReference>
<dbReference type="PROSITE" id="PS50158">
    <property type="entry name" value="ZF_CCHC"/>
    <property type="match status" value="1"/>
</dbReference>
<evidence type="ECO:0000313" key="6">
    <source>
        <dbReference type="EMBL" id="GEU38395.1"/>
    </source>
</evidence>
<evidence type="ECO:0000259" key="4">
    <source>
        <dbReference type="PROSITE" id="PS50158"/>
    </source>
</evidence>
<name>A0A6L2JRE3_TANCI</name>
<dbReference type="InterPro" id="IPR001878">
    <property type="entry name" value="Znf_CCHC"/>
</dbReference>
<dbReference type="InterPro" id="IPR012337">
    <property type="entry name" value="RNaseH-like_sf"/>
</dbReference>
<dbReference type="GO" id="GO:0003676">
    <property type="term" value="F:nucleic acid binding"/>
    <property type="evidence" value="ECO:0007669"/>
    <property type="project" value="InterPro"/>
</dbReference>
<dbReference type="InterPro" id="IPR036397">
    <property type="entry name" value="RNaseH_sf"/>
</dbReference>
<keyword evidence="1" id="KW-0862">Zinc</keyword>
<dbReference type="SMART" id="SM00343">
    <property type="entry name" value="ZnF_C2HC"/>
    <property type="match status" value="1"/>
</dbReference>
<dbReference type="InterPro" id="IPR001584">
    <property type="entry name" value="Integrase_cat-core"/>
</dbReference>
<dbReference type="Gene3D" id="3.30.420.10">
    <property type="entry name" value="Ribonuclease H-like superfamily/Ribonuclease H"/>
    <property type="match status" value="1"/>
</dbReference>
<keyword evidence="2" id="KW-0175">Coiled coil</keyword>
<organism evidence="6">
    <name type="scientific">Tanacetum cinerariifolium</name>
    <name type="common">Dalmatian daisy</name>
    <name type="synonym">Chrysanthemum cinerariifolium</name>
    <dbReference type="NCBI Taxonomy" id="118510"/>
    <lineage>
        <taxon>Eukaryota</taxon>
        <taxon>Viridiplantae</taxon>
        <taxon>Streptophyta</taxon>
        <taxon>Embryophyta</taxon>
        <taxon>Tracheophyta</taxon>
        <taxon>Spermatophyta</taxon>
        <taxon>Magnoliopsida</taxon>
        <taxon>eudicotyledons</taxon>
        <taxon>Gunneridae</taxon>
        <taxon>Pentapetalae</taxon>
        <taxon>asterids</taxon>
        <taxon>campanulids</taxon>
        <taxon>Asterales</taxon>
        <taxon>Asteraceae</taxon>
        <taxon>Asteroideae</taxon>
        <taxon>Anthemideae</taxon>
        <taxon>Anthemidinae</taxon>
        <taxon>Tanacetum</taxon>
    </lineage>
</organism>
<evidence type="ECO:0000256" key="3">
    <source>
        <dbReference type="SAM" id="MobiDB-lite"/>
    </source>
</evidence>
<dbReference type="Pfam" id="PF13976">
    <property type="entry name" value="gag_pre-integrs"/>
    <property type="match status" value="1"/>
</dbReference>
<feature type="compositionally biased region" description="Polar residues" evidence="3">
    <location>
        <begin position="1306"/>
        <end position="1324"/>
    </location>
</feature>
<dbReference type="PANTHER" id="PTHR42648:SF21">
    <property type="entry name" value="CYSTEINE-RICH RLK (RECEPTOR-LIKE PROTEIN KINASE) 8"/>
    <property type="match status" value="1"/>
</dbReference>
<dbReference type="GO" id="GO:0015074">
    <property type="term" value="P:DNA integration"/>
    <property type="evidence" value="ECO:0007669"/>
    <property type="project" value="InterPro"/>
</dbReference>
<dbReference type="PROSITE" id="PS50994">
    <property type="entry name" value="INTEGRASE"/>
    <property type="match status" value="1"/>
</dbReference>
<comment type="caution">
    <text evidence="6">The sequence shown here is derived from an EMBL/GenBank/DDBJ whole genome shotgun (WGS) entry which is preliminary data.</text>
</comment>
<keyword evidence="1" id="KW-0863">Zinc-finger</keyword>
<reference evidence="6" key="1">
    <citation type="journal article" date="2019" name="Sci. Rep.">
        <title>Draft genome of Tanacetum cinerariifolium, the natural source of mosquito coil.</title>
        <authorList>
            <person name="Yamashiro T."/>
            <person name="Shiraishi A."/>
            <person name="Satake H."/>
            <person name="Nakayama K."/>
        </authorList>
    </citation>
    <scope>NUCLEOTIDE SEQUENCE</scope>
</reference>
<feature type="region of interest" description="Disordered" evidence="3">
    <location>
        <begin position="119"/>
        <end position="138"/>
    </location>
</feature>
<evidence type="ECO:0000256" key="2">
    <source>
        <dbReference type="SAM" id="Coils"/>
    </source>
</evidence>
<feature type="coiled-coil region" evidence="2">
    <location>
        <begin position="815"/>
        <end position="874"/>
    </location>
</feature>